<dbReference type="InterPro" id="IPR004358">
    <property type="entry name" value="Sig_transdc_His_kin-like_C"/>
</dbReference>
<dbReference type="Gene3D" id="1.10.287.130">
    <property type="match status" value="1"/>
</dbReference>
<dbReference type="InterPro" id="IPR005467">
    <property type="entry name" value="His_kinase_dom"/>
</dbReference>
<feature type="transmembrane region" description="Helical" evidence="12">
    <location>
        <begin position="256"/>
        <end position="274"/>
    </location>
</feature>
<dbReference type="Pfam" id="PF00512">
    <property type="entry name" value="HisKA"/>
    <property type="match status" value="1"/>
</dbReference>
<dbReference type="SMART" id="SM00388">
    <property type="entry name" value="HisKA"/>
    <property type="match status" value="1"/>
</dbReference>
<keyword evidence="4" id="KW-0597">Phosphoprotein</keyword>
<dbReference type="CDD" id="cd06225">
    <property type="entry name" value="HAMP"/>
    <property type="match status" value="1"/>
</dbReference>
<dbReference type="Proteomes" id="UP000445696">
    <property type="component" value="Unassembled WGS sequence"/>
</dbReference>
<evidence type="ECO:0000256" key="5">
    <source>
        <dbReference type="ARBA" id="ARBA00022679"/>
    </source>
</evidence>
<gene>
    <name evidence="15" type="ORF">GQF03_16850</name>
</gene>
<dbReference type="PANTHER" id="PTHR45436:SF5">
    <property type="entry name" value="SENSOR HISTIDINE KINASE TRCS"/>
    <property type="match status" value="1"/>
</dbReference>
<proteinExistence type="predicted"/>
<evidence type="ECO:0000256" key="12">
    <source>
        <dbReference type="SAM" id="Phobius"/>
    </source>
</evidence>
<dbReference type="Pfam" id="PF02518">
    <property type="entry name" value="HATPase_c"/>
    <property type="match status" value="1"/>
</dbReference>
<evidence type="ECO:0000259" key="13">
    <source>
        <dbReference type="PROSITE" id="PS50109"/>
    </source>
</evidence>
<comment type="subcellular location">
    <subcellularLocation>
        <location evidence="2">Membrane</location>
    </subcellularLocation>
</comment>
<keyword evidence="9" id="KW-0902">Two-component regulatory system</keyword>
<evidence type="ECO:0000256" key="2">
    <source>
        <dbReference type="ARBA" id="ARBA00004370"/>
    </source>
</evidence>
<evidence type="ECO:0000256" key="9">
    <source>
        <dbReference type="ARBA" id="ARBA00023012"/>
    </source>
</evidence>
<dbReference type="InterPro" id="IPR025908">
    <property type="entry name" value="Sensor_TM1"/>
</dbReference>
<dbReference type="PROSITE" id="PS50109">
    <property type="entry name" value="HIS_KIN"/>
    <property type="match status" value="1"/>
</dbReference>
<feature type="region of interest" description="Disordered" evidence="11">
    <location>
        <begin position="1"/>
        <end position="29"/>
    </location>
</feature>
<name>A0A845MLD2_9PROT</name>
<dbReference type="InterPro" id="IPR050428">
    <property type="entry name" value="TCS_sensor_his_kinase"/>
</dbReference>
<keyword evidence="5" id="KW-0808">Transferase</keyword>
<dbReference type="OrthoDB" id="9805942at2"/>
<dbReference type="InterPro" id="IPR036890">
    <property type="entry name" value="HATPase_C_sf"/>
</dbReference>
<evidence type="ECO:0000256" key="7">
    <source>
        <dbReference type="ARBA" id="ARBA00022777"/>
    </source>
</evidence>
<keyword evidence="8 12" id="KW-1133">Transmembrane helix</keyword>
<comment type="caution">
    <text evidence="15">The sequence shown here is derived from an EMBL/GenBank/DDBJ whole genome shotgun (WGS) entry which is preliminary data.</text>
</comment>
<dbReference type="PROSITE" id="PS50885">
    <property type="entry name" value="HAMP"/>
    <property type="match status" value="1"/>
</dbReference>
<comment type="catalytic activity">
    <reaction evidence="1">
        <text>ATP + protein L-histidine = ADP + protein N-phospho-L-histidine.</text>
        <dbReference type="EC" id="2.7.13.3"/>
    </reaction>
</comment>
<keyword evidence="16" id="KW-1185">Reference proteome</keyword>
<dbReference type="Pfam" id="PF00672">
    <property type="entry name" value="HAMP"/>
    <property type="match status" value="1"/>
</dbReference>
<dbReference type="InterPro" id="IPR003660">
    <property type="entry name" value="HAMP_dom"/>
</dbReference>
<keyword evidence="7" id="KW-0418">Kinase</keyword>
<dbReference type="Gene3D" id="6.10.340.10">
    <property type="match status" value="1"/>
</dbReference>
<evidence type="ECO:0000256" key="4">
    <source>
        <dbReference type="ARBA" id="ARBA00022553"/>
    </source>
</evidence>
<dbReference type="SUPFAM" id="SSF55874">
    <property type="entry name" value="ATPase domain of HSP90 chaperone/DNA topoisomerase II/histidine kinase"/>
    <property type="match status" value="1"/>
</dbReference>
<feature type="transmembrane region" description="Helical" evidence="12">
    <location>
        <begin position="39"/>
        <end position="57"/>
    </location>
</feature>
<dbReference type="PRINTS" id="PR00344">
    <property type="entry name" value="BCTRLSENSOR"/>
</dbReference>
<dbReference type="GO" id="GO:0005886">
    <property type="term" value="C:plasma membrane"/>
    <property type="evidence" value="ECO:0007669"/>
    <property type="project" value="TreeGrafter"/>
</dbReference>
<feature type="domain" description="Histidine kinase" evidence="13">
    <location>
        <begin position="338"/>
        <end position="557"/>
    </location>
</feature>
<dbReference type="GO" id="GO:0000155">
    <property type="term" value="F:phosphorelay sensor kinase activity"/>
    <property type="evidence" value="ECO:0007669"/>
    <property type="project" value="InterPro"/>
</dbReference>
<dbReference type="PANTHER" id="PTHR45436">
    <property type="entry name" value="SENSOR HISTIDINE KINASE YKOH"/>
    <property type="match status" value="1"/>
</dbReference>
<organism evidence="15 16">
    <name type="scientific">Sneathiella chungangensis</name>
    <dbReference type="NCBI Taxonomy" id="1418234"/>
    <lineage>
        <taxon>Bacteria</taxon>
        <taxon>Pseudomonadati</taxon>
        <taxon>Pseudomonadota</taxon>
        <taxon>Alphaproteobacteria</taxon>
        <taxon>Sneathiellales</taxon>
        <taxon>Sneathiellaceae</taxon>
        <taxon>Sneathiella</taxon>
    </lineage>
</organism>
<evidence type="ECO:0000313" key="15">
    <source>
        <dbReference type="EMBL" id="MZR24006.1"/>
    </source>
</evidence>
<feature type="domain" description="HAMP" evidence="14">
    <location>
        <begin position="275"/>
        <end position="330"/>
    </location>
</feature>
<dbReference type="EMBL" id="WTVA01000015">
    <property type="protein sequence ID" value="MZR24006.1"/>
    <property type="molecule type" value="Genomic_DNA"/>
</dbReference>
<dbReference type="InterPro" id="IPR025919">
    <property type="entry name" value="Stimulus_sens_dom"/>
</dbReference>
<sequence length="557" mass="61343">MTADAKPYVGKSVPDRKAEKREKEQKVRRGPFSSLGRRIMAINLFSVIFLAGGILYLDQFRDGLIEARFQALTTNGRMIAGALGEAALQEVSLDGQVQYLTLDSLPIKRVLRRLSIITNTPALLFDREGVLIADSRRLISAGRNIVSEELPPPEVKSPVRLFFEELYDGWEKLFPTKYDYPLFPSNPIPSGADFQEIGTAINGDNGRMTRQTQKGELVLSVSVPVQGFKHILGGLLLTESGSSIDDAVRSAQVTTLIVFAVTLVITLLLSLFLARTIASPIHVLAEAADKVRRGIGRRMVIPDFSDRKDEIGDLSASFRAMTTALYDRLDAIEAFAADVAHELKNPLTSLGTAVQAFERVKDEETREKLRVVIASDVKRLDRLITDISAASRLDAELSRAEGVPVDLIKLVEGVLDGYRTTQMFSSISFDFKRPSKDVTVNGLPGRLGQVLRNLIDNAISFSPETGRVVIRLETREKTVELSVEDDGPGIPENKLEAIFSRFYTERPKAEGFGRHSGLGLSISRLIVEAHGGTITARNRTDDNGTILGAQFLIKLPR</sequence>
<evidence type="ECO:0000256" key="11">
    <source>
        <dbReference type="SAM" id="MobiDB-lite"/>
    </source>
</evidence>
<evidence type="ECO:0000256" key="8">
    <source>
        <dbReference type="ARBA" id="ARBA00022989"/>
    </source>
</evidence>
<evidence type="ECO:0000256" key="6">
    <source>
        <dbReference type="ARBA" id="ARBA00022692"/>
    </source>
</evidence>
<dbReference type="AlphaFoldDB" id="A0A845MLD2"/>
<dbReference type="RefSeq" id="WP_161340469.1">
    <property type="nucleotide sequence ID" value="NZ_JBHSDG010000003.1"/>
</dbReference>
<evidence type="ECO:0000256" key="3">
    <source>
        <dbReference type="ARBA" id="ARBA00012438"/>
    </source>
</evidence>
<dbReference type="InterPro" id="IPR003594">
    <property type="entry name" value="HATPase_dom"/>
</dbReference>
<evidence type="ECO:0000256" key="1">
    <source>
        <dbReference type="ARBA" id="ARBA00000085"/>
    </source>
</evidence>
<dbReference type="EC" id="2.7.13.3" evidence="3"/>
<dbReference type="SUPFAM" id="SSF47384">
    <property type="entry name" value="Homodimeric domain of signal transducing histidine kinase"/>
    <property type="match status" value="1"/>
</dbReference>
<keyword evidence="6 12" id="KW-0812">Transmembrane</keyword>
<evidence type="ECO:0000256" key="10">
    <source>
        <dbReference type="ARBA" id="ARBA00023136"/>
    </source>
</evidence>
<dbReference type="Gene3D" id="3.30.565.10">
    <property type="entry name" value="Histidine kinase-like ATPase, C-terminal domain"/>
    <property type="match status" value="1"/>
</dbReference>
<protein>
    <recommendedName>
        <fullName evidence="3">histidine kinase</fullName>
        <ecNumber evidence="3">2.7.13.3</ecNumber>
    </recommendedName>
</protein>
<keyword evidence="10 12" id="KW-0472">Membrane</keyword>
<dbReference type="Pfam" id="PF13756">
    <property type="entry name" value="Stimulus_sens_1"/>
    <property type="match status" value="1"/>
</dbReference>
<dbReference type="SMART" id="SM00387">
    <property type="entry name" value="HATPase_c"/>
    <property type="match status" value="1"/>
</dbReference>
<evidence type="ECO:0000313" key="16">
    <source>
        <dbReference type="Proteomes" id="UP000445696"/>
    </source>
</evidence>
<dbReference type="InterPro" id="IPR036097">
    <property type="entry name" value="HisK_dim/P_sf"/>
</dbReference>
<dbReference type="Pfam" id="PF13755">
    <property type="entry name" value="Sensor_TM1"/>
    <property type="match status" value="1"/>
</dbReference>
<dbReference type="SUPFAM" id="SSF158472">
    <property type="entry name" value="HAMP domain-like"/>
    <property type="match status" value="1"/>
</dbReference>
<dbReference type="SMART" id="SM00304">
    <property type="entry name" value="HAMP"/>
    <property type="match status" value="1"/>
</dbReference>
<feature type="compositionally biased region" description="Basic and acidic residues" evidence="11">
    <location>
        <begin position="13"/>
        <end position="27"/>
    </location>
</feature>
<accession>A0A845MLD2</accession>
<reference evidence="15 16" key="1">
    <citation type="journal article" date="2014" name="Int. J. Syst. Evol. Microbiol.">
        <title>Sneathiella chungangensis sp. nov., isolated from a marine sand, and emended description of the genus Sneathiella.</title>
        <authorList>
            <person name="Siamphan C."/>
            <person name="Kim H."/>
            <person name="Lee J.S."/>
            <person name="Kim W."/>
        </authorList>
    </citation>
    <scope>NUCLEOTIDE SEQUENCE [LARGE SCALE GENOMIC DNA]</scope>
    <source>
        <strain evidence="15 16">KCTC 32476</strain>
    </source>
</reference>
<dbReference type="CDD" id="cd00082">
    <property type="entry name" value="HisKA"/>
    <property type="match status" value="1"/>
</dbReference>
<dbReference type="InterPro" id="IPR003661">
    <property type="entry name" value="HisK_dim/P_dom"/>
</dbReference>
<evidence type="ECO:0000259" key="14">
    <source>
        <dbReference type="PROSITE" id="PS50885"/>
    </source>
</evidence>